<dbReference type="InterPro" id="IPR009100">
    <property type="entry name" value="AcylCoA_DH/oxidase_NM_dom_sf"/>
</dbReference>
<dbReference type="SUPFAM" id="SSF56645">
    <property type="entry name" value="Acyl-CoA dehydrogenase NM domain-like"/>
    <property type="match status" value="1"/>
</dbReference>
<dbReference type="Pfam" id="PF00441">
    <property type="entry name" value="Acyl-CoA_dh_1"/>
    <property type="match status" value="1"/>
</dbReference>
<evidence type="ECO:0000259" key="9">
    <source>
        <dbReference type="Pfam" id="PF02771"/>
    </source>
</evidence>
<dbReference type="Gene3D" id="1.20.140.10">
    <property type="entry name" value="Butyryl-CoA Dehydrogenase, subunit A, domain 3"/>
    <property type="match status" value="1"/>
</dbReference>
<dbReference type="PROSITE" id="PS00072">
    <property type="entry name" value="ACYL_COA_DH_1"/>
    <property type="match status" value="1"/>
</dbReference>
<protein>
    <submittedName>
        <fullName evidence="10">Acyl-CoA dehydrogenase</fullName>
    </submittedName>
</protein>
<dbReference type="RefSeq" id="WP_169099954.1">
    <property type="nucleotide sequence ID" value="NZ_JABBVZ010000038.1"/>
</dbReference>
<dbReference type="GO" id="GO:0003995">
    <property type="term" value="F:acyl-CoA dehydrogenase activity"/>
    <property type="evidence" value="ECO:0007669"/>
    <property type="project" value="InterPro"/>
</dbReference>
<feature type="domain" description="Acyl-CoA dehydrogenase/oxidase N-terminal" evidence="9">
    <location>
        <begin position="6"/>
        <end position="117"/>
    </location>
</feature>
<dbReference type="PROSITE" id="PS00073">
    <property type="entry name" value="ACYL_COA_DH_2"/>
    <property type="match status" value="1"/>
</dbReference>
<evidence type="ECO:0000256" key="1">
    <source>
        <dbReference type="ARBA" id="ARBA00001974"/>
    </source>
</evidence>
<dbReference type="InterPro" id="IPR036250">
    <property type="entry name" value="AcylCo_DH-like_C"/>
</dbReference>
<evidence type="ECO:0000256" key="4">
    <source>
        <dbReference type="ARBA" id="ARBA00022827"/>
    </source>
</evidence>
<evidence type="ECO:0000313" key="10">
    <source>
        <dbReference type="EMBL" id="NMP23046.1"/>
    </source>
</evidence>
<evidence type="ECO:0000256" key="3">
    <source>
        <dbReference type="ARBA" id="ARBA00022630"/>
    </source>
</evidence>
<dbReference type="InterPro" id="IPR013786">
    <property type="entry name" value="AcylCoA_DH/ox_N"/>
</dbReference>
<dbReference type="EMBL" id="JABBVZ010000038">
    <property type="protein sequence ID" value="NMP23046.1"/>
    <property type="molecule type" value="Genomic_DNA"/>
</dbReference>
<comment type="similarity">
    <text evidence="2 6">Belongs to the acyl-CoA dehydrogenase family.</text>
</comment>
<dbReference type="Proteomes" id="UP000533476">
    <property type="component" value="Unassembled WGS sequence"/>
</dbReference>
<dbReference type="PANTHER" id="PTHR43884:SF12">
    <property type="entry name" value="ISOVALERYL-COA DEHYDROGENASE, MITOCHONDRIAL-RELATED"/>
    <property type="match status" value="1"/>
</dbReference>
<evidence type="ECO:0000256" key="6">
    <source>
        <dbReference type="RuleBase" id="RU362125"/>
    </source>
</evidence>
<dbReference type="GO" id="GO:0050660">
    <property type="term" value="F:flavin adenine dinucleotide binding"/>
    <property type="evidence" value="ECO:0007669"/>
    <property type="project" value="InterPro"/>
</dbReference>
<evidence type="ECO:0000256" key="2">
    <source>
        <dbReference type="ARBA" id="ARBA00009347"/>
    </source>
</evidence>
<evidence type="ECO:0000259" key="7">
    <source>
        <dbReference type="Pfam" id="PF00441"/>
    </source>
</evidence>
<gene>
    <name evidence="10" type="ORF">HIJ39_11905</name>
</gene>
<dbReference type="InterPro" id="IPR009075">
    <property type="entry name" value="AcylCo_DH/oxidase_C"/>
</dbReference>
<dbReference type="SUPFAM" id="SSF47203">
    <property type="entry name" value="Acyl-CoA dehydrogenase C-terminal domain-like"/>
    <property type="match status" value="1"/>
</dbReference>
<feature type="domain" description="Acyl-CoA oxidase/dehydrogenase middle" evidence="8">
    <location>
        <begin position="122"/>
        <end position="215"/>
    </location>
</feature>
<dbReference type="AlphaFoldDB" id="A0A7Y0L4A4"/>
<reference evidence="10 11" key="1">
    <citation type="submission" date="2020-04" db="EMBL/GenBank/DDBJ databases">
        <authorList>
            <person name="Zhang R."/>
            <person name="Schippers A."/>
        </authorList>
    </citation>
    <scope>NUCLEOTIDE SEQUENCE [LARGE SCALE GENOMIC DNA]</scope>
    <source>
        <strain evidence="10 11">DSM 109850</strain>
    </source>
</reference>
<dbReference type="InterPro" id="IPR006091">
    <property type="entry name" value="Acyl-CoA_Oxase/DH_mid-dom"/>
</dbReference>
<dbReference type="InterPro" id="IPR037069">
    <property type="entry name" value="AcylCoA_DH/ox_N_sf"/>
</dbReference>
<evidence type="ECO:0000256" key="5">
    <source>
        <dbReference type="ARBA" id="ARBA00023002"/>
    </source>
</evidence>
<feature type="domain" description="Acyl-CoA dehydrogenase/oxidase C-terminal" evidence="7">
    <location>
        <begin position="227"/>
        <end position="375"/>
    </location>
</feature>
<evidence type="ECO:0000313" key="11">
    <source>
        <dbReference type="Proteomes" id="UP000533476"/>
    </source>
</evidence>
<name>A0A7Y0L4A4_9FIRM</name>
<comment type="caution">
    <text evidence="10">The sequence shown here is derived from an EMBL/GenBank/DDBJ whole genome shotgun (WGS) entry which is preliminary data.</text>
</comment>
<keyword evidence="11" id="KW-1185">Reference proteome</keyword>
<comment type="cofactor">
    <cofactor evidence="1 6">
        <name>FAD</name>
        <dbReference type="ChEBI" id="CHEBI:57692"/>
    </cofactor>
</comment>
<evidence type="ECO:0000259" key="8">
    <source>
        <dbReference type="Pfam" id="PF02770"/>
    </source>
</evidence>
<dbReference type="Gene3D" id="2.40.110.10">
    <property type="entry name" value="Butyryl-CoA Dehydrogenase, subunit A, domain 2"/>
    <property type="match status" value="1"/>
</dbReference>
<dbReference type="Pfam" id="PF02770">
    <property type="entry name" value="Acyl-CoA_dh_M"/>
    <property type="match status" value="1"/>
</dbReference>
<organism evidence="10 11">
    <name type="scientific">Sulfobacillus harzensis</name>
    <dbReference type="NCBI Taxonomy" id="2729629"/>
    <lineage>
        <taxon>Bacteria</taxon>
        <taxon>Bacillati</taxon>
        <taxon>Bacillota</taxon>
        <taxon>Clostridia</taxon>
        <taxon>Eubacteriales</taxon>
        <taxon>Clostridiales Family XVII. Incertae Sedis</taxon>
        <taxon>Sulfobacillus</taxon>
    </lineage>
</organism>
<dbReference type="InterPro" id="IPR006089">
    <property type="entry name" value="Acyl-CoA_DH_CS"/>
</dbReference>
<keyword evidence="5 6" id="KW-0560">Oxidoreductase</keyword>
<accession>A0A7Y0L4A4</accession>
<dbReference type="PANTHER" id="PTHR43884">
    <property type="entry name" value="ACYL-COA DEHYDROGENASE"/>
    <property type="match status" value="1"/>
</dbReference>
<sequence length="380" mass="41405">MNFDLTQEETLIRQTVRDFAEQQVAPGAKDRDEQSEFSFDLMQQMGELGFFGLPFSEEWGGSGAGTVSYAIAVEEISRVDASLGLGFAAHVSLGCSPIYFFGTDEQKRQYLTRAIAGTYLAAFGLTEPGAGSDAGGTQTFAEKVGEEWVINGEKCFITNAGHAGYIVATARTSRDHRRISAFIIPQGTPGVSVRCAYNKLGMRSSETCEIHFDNVRVPQNYLLGEEGKGLHQFLDILDGGRISIGALGVGVAQAALDASLAYATERRQFGRPIGDFQAIQFKIADMAMEVELARTMVLKAAWLKDQHRPYAKEAAMGKLFASEAAMRASNQAVQIYGGAGYMKDYPVERYLRDAKLLEIGEGTSEIQRLVIARQMGLAGR</sequence>
<keyword evidence="3 6" id="KW-0285">Flavoprotein</keyword>
<proteinExistence type="inferred from homology"/>
<dbReference type="PIRSF" id="PIRSF016578">
    <property type="entry name" value="HsaA"/>
    <property type="match status" value="1"/>
</dbReference>
<dbReference type="FunFam" id="1.10.540.10:FF:000002">
    <property type="entry name" value="Acyl-CoA dehydrogenase FadE19"/>
    <property type="match status" value="1"/>
</dbReference>
<dbReference type="Gene3D" id="1.10.540.10">
    <property type="entry name" value="Acyl-CoA dehydrogenase/oxidase, N-terminal domain"/>
    <property type="match status" value="1"/>
</dbReference>
<keyword evidence="4 6" id="KW-0274">FAD</keyword>
<dbReference type="FunFam" id="1.20.140.10:FF:000004">
    <property type="entry name" value="Acyl-CoA dehydrogenase FadE25"/>
    <property type="match status" value="1"/>
</dbReference>
<dbReference type="FunFam" id="2.40.110.10:FF:000009">
    <property type="entry name" value="Acyl-CoA dehydrogenase"/>
    <property type="match status" value="1"/>
</dbReference>
<dbReference type="Pfam" id="PF02771">
    <property type="entry name" value="Acyl-CoA_dh_N"/>
    <property type="match status" value="1"/>
</dbReference>
<dbReference type="InterPro" id="IPR046373">
    <property type="entry name" value="Acyl-CoA_Oxase/DH_mid-dom_sf"/>
</dbReference>